<dbReference type="Pfam" id="PF02518">
    <property type="entry name" value="HATPase_c"/>
    <property type="match status" value="1"/>
</dbReference>
<dbReference type="PANTHER" id="PTHR24421">
    <property type="entry name" value="NITRATE/NITRITE SENSOR PROTEIN NARX-RELATED"/>
    <property type="match status" value="1"/>
</dbReference>
<evidence type="ECO:0000256" key="3">
    <source>
        <dbReference type="ARBA" id="ARBA00023012"/>
    </source>
</evidence>
<dbReference type="GO" id="GO:0016020">
    <property type="term" value="C:membrane"/>
    <property type="evidence" value="ECO:0007669"/>
    <property type="project" value="InterPro"/>
</dbReference>
<dbReference type="GO" id="GO:0000155">
    <property type="term" value="F:phosphorelay sensor kinase activity"/>
    <property type="evidence" value="ECO:0007669"/>
    <property type="project" value="InterPro"/>
</dbReference>
<evidence type="ECO:0000313" key="8">
    <source>
        <dbReference type="Proteomes" id="UP000232196"/>
    </source>
</evidence>
<dbReference type="Gene3D" id="1.20.5.1930">
    <property type="match status" value="1"/>
</dbReference>
<dbReference type="SUPFAM" id="SSF55874">
    <property type="entry name" value="ATPase domain of HSP90 chaperone/DNA topoisomerase II/histidine kinase"/>
    <property type="match status" value="1"/>
</dbReference>
<keyword evidence="3" id="KW-0902">Two-component regulatory system</keyword>
<evidence type="ECO:0000256" key="1">
    <source>
        <dbReference type="ARBA" id="ARBA00022679"/>
    </source>
</evidence>
<dbReference type="RefSeq" id="WP_100706205.1">
    <property type="nucleotide sequence ID" value="NZ_NPDL01000003.1"/>
</dbReference>
<dbReference type="Pfam" id="PF13185">
    <property type="entry name" value="GAF_2"/>
    <property type="match status" value="1"/>
</dbReference>
<dbReference type="OrthoDB" id="9781904at2"/>
<dbReference type="Proteomes" id="UP000232196">
    <property type="component" value="Unassembled WGS sequence"/>
</dbReference>
<feature type="region of interest" description="Disordered" evidence="5">
    <location>
        <begin position="1"/>
        <end position="41"/>
    </location>
</feature>
<reference evidence="7 8" key="1">
    <citation type="submission" date="2017-07" db="EMBL/GenBank/DDBJ databases">
        <title>Leptospira spp. isolated from tropical soils.</title>
        <authorList>
            <person name="Thibeaux R."/>
            <person name="Iraola G."/>
            <person name="Ferres I."/>
            <person name="Bierque E."/>
            <person name="Girault D."/>
            <person name="Soupe-Gilbert M.-E."/>
            <person name="Picardeau M."/>
            <person name="Goarant C."/>
        </authorList>
    </citation>
    <scope>NUCLEOTIDE SEQUENCE [LARGE SCALE GENOMIC DNA]</scope>
    <source>
        <strain evidence="7 8">MCA1-C-A1</strain>
    </source>
</reference>
<dbReference type="AlphaFoldDB" id="A0A2M9XFG1"/>
<dbReference type="Pfam" id="PF07730">
    <property type="entry name" value="HisKA_3"/>
    <property type="match status" value="1"/>
</dbReference>
<evidence type="ECO:0000259" key="6">
    <source>
        <dbReference type="PROSITE" id="PS50109"/>
    </source>
</evidence>
<feature type="compositionally biased region" description="Basic and acidic residues" evidence="5">
    <location>
        <begin position="20"/>
        <end position="41"/>
    </location>
</feature>
<dbReference type="PROSITE" id="PS50109">
    <property type="entry name" value="HIS_KIN"/>
    <property type="match status" value="1"/>
</dbReference>
<dbReference type="Gene3D" id="3.30.450.40">
    <property type="match status" value="1"/>
</dbReference>
<dbReference type="GO" id="GO:0046983">
    <property type="term" value="F:protein dimerization activity"/>
    <property type="evidence" value="ECO:0007669"/>
    <property type="project" value="InterPro"/>
</dbReference>
<keyword evidence="8" id="KW-1185">Reference proteome</keyword>
<dbReference type="EMBL" id="NPDN01000003">
    <property type="protein sequence ID" value="PJZ26418.1"/>
    <property type="molecule type" value="Genomic_DNA"/>
</dbReference>
<gene>
    <name evidence="7" type="ORF">CH357_07970</name>
</gene>
<dbReference type="InterPro" id="IPR003018">
    <property type="entry name" value="GAF"/>
</dbReference>
<feature type="domain" description="Histidine kinase" evidence="6">
    <location>
        <begin position="250"/>
        <end position="445"/>
    </location>
</feature>
<keyword evidence="2 7" id="KW-0418">Kinase</keyword>
<evidence type="ECO:0000256" key="2">
    <source>
        <dbReference type="ARBA" id="ARBA00022777"/>
    </source>
</evidence>
<dbReference type="InterPro" id="IPR011712">
    <property type="entry name" value="Sig_transdc_His_kin_sub3_dim/P"/>
</dbReference>
<dbReference type="SUPFAM" id="SSF55781">
    <property type="entry name" value="GAF domain-like"/>
    <property type="match status" value="1"/>
</dbReference>
<dbReference type="InterPro" id="IPR029016">
    <property type="entry name" value="GAF-like_dom_sf"/>
</dbReference>
<dbReference type="Gene3D" id="3.30.565.10">
    <property type="entry name" value="Histidine kinase-like ATPase, C-terminal domain"/>
    <property type="match status" value="1"/>
</dbReference>
<keyword evidence="1" id="KW-0808">Transferase</keyword>
<name>A0A2M9XFG1_9LEPT</name>
<organism evidence="7 8">
    <name type="scientific">Leptospira hartskeerlii</name>
    <dbReference type="NCBI Taxonomy" id="2023177"/>
    <lineage>
        <taxon>Bacteria</taxon>
        <taxon>Pseudomonadati</taxon>
        <taxon>Spirochaetota</taxon>
        <taxon>Spirochaetia</taxon>
        <taxon>Leptospirales</taxon>
        <taxon>Leptospiraceae</taxon>
        <taxon>Leptospira</taxon>
    </lineage>
</organism>
<feature type="coiled-coil region" evidence="4">
    <location>
        <begin position="222"/>
        <end position="249"/>
    </location>
</feature>
<sequence length="452" mass="50680">MQGFSNIDQEPNYGSFSEPFPRESEGFSKEDPIDRSNQEDQNTKDELLKKISVLNLLQQVATAANEANDVESVLQFSVDRICAIADWKLGLVCLVLEESEKPEYSSISFFREETFLKEFRNLLRTRSKKEESILSERVRSGRKPILLENFPSYLKGELKELSRKAGIEAAIGIPILVKENLVGVLEFYSGNKATDPSFFEAVSHISSQIGRVFERRDAENHLKTSGEQLRALSARLQEVREEERLLVAREVHDELGQLLTVLKIDLTLLKNNFQKSKGSDSKLVSELLSMIKVADSGIESVQRIATELRPLILEDLGLLEGIEWYAKDFEKRTGIRCEIKIPAGILFLEKDPSIALFRIFQEALTNAARHSKASSIHVSCLEEGQFLILKIQDNGIGIDPKKMNQSKSLGLIGMRERAVVLGGEVSITGGSEKGTSVIVKIPISNRNKEDFP</sequence>
<accession>A0A2M9XFG1</accession>
<dbReference type="CDD" id="cd16917">
    <property type="entry name" value="HATPase_UhpB-NarQ-NarX-like"/>
    <property type="match status" value="1"/>
</dbReference>
<dbReference type="PANTHER" id="PTHR24421:SF59">
    <property type="entry name" value="OXYGEN SENSOR HISTIDINE KINASE NREB"/>
    <property type="match status" value="1"/>
</dbReference>
<dbReference type="SMART" id="SM00387">
    <property type="entry name" value="HATPase_c"/>
    <property type="match status" value="1"/>
</dbReference>
<comment type="caution">
    <text evidence="7">The sequence shown here is derived from an EMBL/GenBank/DDBJ whole genome shotgun (WGS) entry which is preliminary data.</text>
</comment>
<proteinExistence type="predicted"/>
<dbReference type="InterPro" id="IPR050482">
    <property type="entry name" value="Sensor_HK_TwoCompSys"/>
</dbReference>
<evidence type="ECO:0000313" key="7">
    <source>
        <dbReference type="EMBL" id="PJZ26418.1"/>
    </source>
</evidence>
<feature type="compositionally biased region" description="Polar residues" evidence="5">
    <location>
        <begin position="1"/>
        <end position="15"/>
    </location>
</feature>
<dbReference type="InterPro" id="IPR003594">
    <property type="entry name" value="HATPase_dom"/>
</dbReference>
<dbReference type="InterPro" id="IPR005467">
    <property type="entry name" value="His_kinase_dom"/>
</dbReference>
<protein>
    <submittedName>
        <fullName evidence="7">Histidine kinase</fullName>
    </submittedName>
</protein>
<dbReference type="InterPro" id="IPR036890">
    <property type="entry name" value="HATPase_C_sf"/>
</dbReference>
<keyword evidence="4" id="KW-0175">Coiled coil</keyword>
<evidence type="ECO:0000256" key="4">
    <source>
        <dbReference type="SAM" id="Coils"/>
    </source>
</evidence>
<evidence type="ECO:0000256" key="5">
    <source>
        <dbReference type="SAM" id="MobiDB-lite"/>
    </source>
</evidence>